<proteinExistence type="predicted"/>
<organism evidence="1">
    <name type="scientific">uncultured Caudovirales phage</name>
    <dbReference type="NCBI Taxonomy" id="2100421"/>
    <lineage>
        <taxon>Viruses</taxon>
        <taxon>Duplodnaviria</taxon>
        <taxon>Heunggongvirae</taxon>
        <taxon>Uroviricota</taxon>
        <taxon>Caudoviricetes</taxon>
        <taxon>Peduoviridae</taxon>
        <taxon>Maltschvirus</taxon>
        <taxon>Maltschvirus maltsch</taxon>
    </lineage>
</organism>
<dbReference type="EMBL" id="LR797487">
    <property type="protein sequence ID" value="CAB4220128.1"/>
    <property type="molecule type" value="Genomic_DNA"/>
</dbReference>
<protein>
    <recommendedName>
        <fullName evidence="2">Helix-turn-helix domain-containing protein</fullName>
    </recommendedName>
</protein>
<evidence type="ECO:0008006" key="2">
    <source>
        <dbReference type="Google" id="ProtNLM"/>
    </source>
</evidence>
<evidence type="ECO:0000313" key="1">
    <source>
        <dbReference type="EMBL" id="CAB4220128.1"/>
    </source>
</evidence>
<reference evidence="1" key="1">
    <citation type="submission" date="2020-05" db="EMBL/GenBank/DDBJ databases">
        <authorList>
            <person name="Chiriac C."/>
            <person name="Salcher M."/>
            <person name="Ghai R."/>
            <person name="Kavagutti S V."/>
        </authorList>
    </citation>
    <scope>NUCLEOTIDE SEQUENCE</scope>
</reference>
<sequence length="100" mass="11373">MNAAQIIIPTRPVSILELSLLLGVNKQTVYRWEAKGIVIDGRIIRLQTFRIGGSKRIDPDMVAKFYSELNPQIPEKKLTRKKENKLVQDAASQARAWLQS</sequence>
<accession>A0A6J5SXD9</accession>
<name>A0A6J5SXD9_9CAUD</name>
<gene>
    <name evidence="1" type="ORF">UFOVP1620_42</name>
</gene>